<feature type="region of interest" description="Disordered" evidence="24">
    <location>
        <begin position="2363"/>
        <end position="2384"/>
    </location>
</feature>
<evidence type="ECO:0000256" key="1">
    <source>
        <dbReference type="ARBA" id="ARBA00001947"/>
    </source>
</evidence>
<dbReference type="SMART" id="SM00028">
    <property type="entry name" value="TPR"/>
    <property type="match status" value="1"/>
</dbReference>
<dbReference type="PROSITE" id="PS50293">
    <property type="entry name" value="TPR_REGION"/>
    <property type="match status" value="1"/>
</dbReference>
<dbReference type="InterPro" id="IPR011990">
    <property type="entry name" value="TPR-like_helical_dom_sf"/>
</dbReference>
<dbReference type="FunFam" id="2.30.29.30:FF:000018">
    <property type="entry name" value="E3 SUMO-protein ligase RanBP2"/>
    <property type="match status" value="3"/>
</dbReference>
<feature type="compositionally biased region" description="Polar residues" evidence="24">
    <location>
        <begin position="1839"/>
        <end position="1853"/>
    </location>
</feature>
<dbReference type="GO" id="GO:0051028">
    <property type="term" value="P:mRNA transport"/>
    <property type="evidence" value="ECO:0007669"/>
    <property type="project" value="UniProtKB-KW"/>
</dbReference>
<evidence type="ECO:0000313" key="27">
    <source>
        <dbReference type="EMBL" id="VEN54380.1"/>
    </source>
</evidence>
<evidence type="ECO:0000256" key="11">
    <source>
        <dbReference type="ARBA" id="ARBA00022927"/>
    </source>
</evidence>
<evidence type="ECO:0000256" key="5">
    <source>
        <dbReference type="ARBA" id="ARBA00022553"/>
    </source>
</evidence>
<comment type="similarity">
    <text evidence="17">Belongs to the NUP153 family.</text>
</comment>
<evidence type="ECO:0000256" key="13">
    <source>
        <dbReference type="ARBA" id="ARBA00023125"/>
    </source>
</evidence>
<evidence type="ECO:0000256" key="23">
    <source>
        <dbReference type="SAM" id="Coils"/>
    </source>
</evidence>
<keyword evidence="5" id="KW-0597">Phosphoprotein</keyword>
<dbReference type="InterPro" id="IPR000156">
    <property type="entry name" value="Ran_bind_dom"/>
</dbReference>
<dbReference type="GO" id="GO:0003677">
    <property type="term" value="F:DNA binding"/>
    <property type="evidence" value="ECO:0007669"/>
    <property type="project" value="UniProtKB-KW"/>
</dbReference>
<dbReference type="InterPro" id="IPR019734">
    <property type="entry name" value="TPR_rpt"/>
</dbReference>
<feature type="domain" description="RanBP2-type" evidence="26">
    <location>
        <begin position="1670"/>
        <end position="1699"/>
    </location>
</feature>
<gene>
    <name evidence="27" type="ORF">CALMAC_LOCUS13869</name>
</gene>
<dbReference type="PROSITE" id="PS50196">
    <property type="entry name" value="RANBD1"/>
    <property type="match status" value="4"/>
</dbReference>
<feature type="region of interest" description="Disordered" evidence="24">
    <location>
        <begin position="2535"/>
        <end position="2561"/>
    </location>
</feature>
<feature type="region of interest" description="Disordered" evidence="24">
    <location>
        <begin position="2151"/>
        <end position="2191"/>
    </location>
</feature>
<dbReference type="Pfam" id="PF00641">
    <property type="entry name" value="Zn_ribbon_RanBP"/>
    <property type="match status" value="2"/>
</dbReference>
<feature type="domain" description="RanBD1" evidence="25">
    <location>
        <begin position="1507"/>
        <end position="1643"/>
    </location>
</feature>
<dbReference type="FunFam" id="4.10.1060.10:FF:000003">
    <property type="entry name" value="E3 SUMO-protein ligase RanBP2"/>
    <property type="match status" value="1"/>
</dbReference>
<keyword evidence="10" id="KW-0862">Zinc</keyword>
<accession>A0A653D4B5</accession>
<dbReference type="PROSITE" id="PS01358">
    <property type="entry name" value="ZF_RANBP2_1"/>
    <property type="match status" value="2"/>
</dbReference>
<evidence type="ECO:0000256" key="3">
    <source>
        <dbReference type="ARBA" id="ARBA00004567"/>
    </source>
</evidence>
<dbReference type="SMART" id="SM00547">
    <property type="entry name" value="ZnF_RBZ"/>
    <property type="match status" value="2"/>
</dbReference>
<feature type="region of interest" description="Disordered" evidence="24">
    <location>
        <begin position="1477"/>
        <end position="1500"/>
    </location>
</feature>
<feature type="compositionally biased region" description="Polar residues" evidence="24">
    <location>
        <begin position="2363"/>
        <end position="2373"/>
    </location>
</feature>
<dbReference type="FunFam" id="1.25.40.10:FF:000582">
    <property type="entry name" value="E3 SUMO-protein ligase RanBP2"/>
    <property type="match status" value="1"/>
</dbReference>
<dbReference type="InterPro" id="IPR011993">
    <property type="entry name" value="PH-like_dom_sf"/>
</dbReference>
<dbReference type="SUPFAM" id="SSF50729">
    <property type="entry name" value="PH domain-like"/>
    <property type="match status" value="4"/>
</dbReference>
<dbReference type="GO" id="GO:0008270">
    <property type="term" value="F:zinc ion binding"/>
    <property type="evidence" value="ECO:0007669"/>
    <property type="project" value="UniProtKB-KW"/>
</dbReference>
<dbReference type="InterPro" id="IPR036443">
    <property type="entry name" value="Znf_RanBP2_sf"/>
</dbReference>
<keyword evidence="8 21" id="KW-0863">Zinc-finger</keyword>
<evidence type="ECO:0000256" key="7">
    <source>
        <dbReference type="ARBA" id="ARBA00022737"/>
    </source>
</evidence>
<dbReference type="Proteomes" id="UP000410492">
    <property type="component" value="Unassembled WGS sequence"/>
</dbReference>
<feature type="coiled-coil region" evidence="23">
    <location>
        <begin position="888"/>
        <end position="925"/>
    </location>
</feature>
<feature type="region of interest" description="Disordered" evidence="24">
    <location>
        <begin position="1430"/>
        <end position="1454"/>
    </location>
</feature>
<name>A0A653D4B5_CALMS</name>
<feature type="region of interest" description="Disordered" evidence="24">
    <location>
        <begin position="1369"/>
        <end position="1407"/>
    </location>
</feature>
<evidence type="ECO:0000256" key="6">
    <source>
        <dbReference type="ARBA" id="ARBA00022723"/>
    </source>
</evidence>
<dbReference type="PROSITE" id="PS50005">
    <property type="entry name" value="TPR"/>
    <property type="match status" value="1"/>
</dbReference>
<evidence type="ECO:0000256" key="16">
    <source>
        <dbReference type="ARBA" id="ARBA00023242"/>
    </source>
</evidence>
<feature type="domain" description="RanBD1" evidence="25">
    <location>
        <begin position="2562"/>
        <end position="2642"/>
    </location>
</feature>
<evidence type="ECO:0000256" key="24">
    <source>
        <dbReference type="SAM" id="MobiDB-lite"/>
    </source>
</evidence>
<dbReference type="PROSITE" id="PS50199">
    <property type="entry name" value="ZF_RANBP2_2"/>
    <property type="match status" value="2"/>
</dbReference>
<evidence type="ECO:0000256" key="14">
    <source>
        <dbReference type="ARBA" id="ARBA00023132"/>
    </source>
</evidence>
<keyword evidence="23" id="KW-0175">Coiled coil</keyword>
<keyword evidence="22" id="KW-0802">TPR repeat</keyword>
<dbReference type="SMART" id="SM00160">
    <property type="entry name" value="RanBD"/>
    <property type="match status" value="3"/>
</dbReference>
<dbReference type="SUPFAM" id="SSF48452">
    <property type="entry name" value="TPR-like"/>
    <property type="match status" value="1"/>
</dbReference>
<evidence type="ECO:0000313" key="28">
    <source>
        <dbReference type="Proteomes" id="UP000410492"/>
    </source>
</evidence>
<comment type="cofactor">
    <cofactor evidence="1">
        <name>Zn(2+)</name>
        <dbReference type="ChEBI" id="CHEBI:29105"/>
    </cofactor>
</comment>
<dbReference type="PANTHER" id="PTHR23138">
    <property type="entry name" value="RAN BINDING PROTEIN"/>
    <property type="match status" value="1"/>
</dbReference>
<feature type="compositionally biased region" description="Low complexity" evidence="24">
    <location>
        <begin position="2154"/>
        <end position="2166"/>
    </location>
</feature>
<keyword evidence="4" id="KW-0813">Transport</keyword>
<evidence type="ECO:0000259" key="25">
    <source>
        <dbReference type="PROSITE" id="PS50196"/>
    </source>
</evidence>
<evidence type="ECO:0000256" key="9">
    <source>
        <dbReference type="ARBA" id="ARBA00022816"/>
    </source>
</evidence>
<keyword evidence="9" id="KW-0509">mRNA transport</keyword>
<organism evidence="27 28">
    <name type="scientific">Callosobruchus maculatus</name>
    <name type="common">Southern cowpea weevil</name>
    <name type="synonym">Pulse bruchid</name>
    <dbReference type="NCBI Taxonomy" id="64391"/>
    <lineage>
        <taxon>Eukaryota</taxon>
        <taxon>Metazoa</taxon>
        <taxon>Ecdysozoa</taxon>
        <taxon>Arthropoda</taxon>
        <taxon>Hexapoda</taxon>
        <taxon>Insecta</taxon>
        <taxon>Pterygota</taxon>
        <taxon>Neoptera</taxon>
        <taxon>Endopterygota</taxon>
        <taxon>Coleoptera</taxon>
        <taxon>Polyphaga</taxon>
        <taxon>Cucujiformia</taxon>
        <taxon>Chrysomeloidea</taxon>
        <taxon>Chrysomelidae</taxon>
        <taxon>Bruchinae</taxon>
        <taxon>Bruchini</taxon>
        <taxon>Callosobruchus</taxon>
    </lineage>
</organism>
<keyword evidence="11" id="KW-0653">Protein transport</keyword>
<evidence type="ECO:0000256" key="12">
    <source>
        <dbReference type="ARBA" id="ARBA00023010"/>
    </source>
</evidence>
<dbReference type="SUPFAM" id="SSF90209">
    <property type="entry name" value="Ran binding protein zinc finger-like"/>
    <property type="match status" value="2"/>
</dbReference>
<evidence type="ECO:0000256" key="21">
    <source>
        <dbReference type="PROSITE-ProRule" id="PRU00322"/>
    </source>
</evidence>
<feature type="repeat" description="TPR" evidence="22">
    <location>
        <begin position="60"/>
        <end position="93"/>
    </location>
</feature>
<evidence type="ECO:0000256" key="19">
    <source>
        <dbReference type="ARBA" id="ARBA00078197"/>
    </source>
</evidence>
<keyword evidence="7" id="KW-0677">Repeat</keyword>
<dbReference type="GO" id="GO:0015031">
    <property type="term" value="P:protein transport"/>
    <property type="evidence" value="ECO:0007669"/>
    <property type="project" value="UniProtKB-KW"/>
</dbReference>
<feature type="region of interest" description="Disordered" evidence="24">
    <location>
        <begin position="1806"/>
        <end position="1862"/>
    </location>
</feature>
<keyword evidence="15" id="KW-0472">Membrane</keyword>
<dbReference type="GO" id="GO:0005096">
    <property type="term" value="F:GTPase activator activity"/>
    <property type="evidence" value="ECO:0007669"/>
    <property type="project" value="TreeGrafter"/>
</dbReference>
<evidence type="ECO:0000256" key="17">
    <source>
        <dbReference type="ARBA" id="ARBA00060842"/>
    </source>
</evidence>
<feature type="compositionally biased region" description="Basic and acidic residues" evidence="24">
    <location>
        <begin position="1375"/>
        <end position="1384"/>
    </location>
</feature>
<feature type="compositionally biased region" description="Polar residues" evidence="24">
    <location>
        <begin position="2175"/>
        <end position="2191"/>
    </location>
</feature>
<feature type="compositionally biased region" description="Low complexity" evidence="24">
    <location>
        <begin position="1204"/>
        <end position="1219"/>
    </location>
</feature>
<feature type="compositionally biased region" description="Low complexity" evidence="24">
    <location>
        <begin position="2374"/>
        <end position="2384"/>
    </location>
</feature>
<dbReference type="InterPro" id="IPR045255">
    <property type="entry name" value="RanBP1-like"/>
</dbReference>
<evidence type="ECO:0000256" key="10">
    <source>
        <dbReference type="ARBA" id="ARBA00022833"/>
    </source>
</evidence>
<feature type="region of interest" description="Disordered" evidence="24">
    <location>
        <begin position="1898"/>
        <end position="1930"/>
    </location>
</feature>
<evidence type="ECO:0000256" key="15">
    <source>
        <dbReference type="ARBA" id="ARBA00023136"/>
    </source>
</evidence>
<sequence length="2642" mass="290293">MFKTKLEVDKHVDNCLKKINSETERNLRSFSFAKLYYHVGDYEHACRYVSSYLNVKPKSAEAYQLLGKCYEKLGKINEALQAYKNSLQIDLKNNNLILKVCELLASGDIEMDQSTAKYYYSLAQAIDPYNPAVYSLKERLITTENKDPEQVTQLLLKELENRPLDVTLRCKLLKHFLQHNKIKEAYKHTTDIEQKNLSMFNNISWYETIAEVLLKYQTIAQLNWEFWFLSVSVLDRLASLSLDEHCDSSKNTSEYVTAVFNFDQMLSKASQNLAGCPDQHLVTEFLNHYHAQLYFHIATLIFKQAKKDFIHFKEASNVTIPVLFAAYHTSPADLQSMWFLHLPENSRQLVLRWNKEASFRCSQTGHILLEAAKDRKSVIIEKATQYSMGSWREQLFKKVFVQRDQQIKMNTSFFVSSSQPLKLVIRLPNSEDVLKYDETAQLVQPDSLHHYIWIALNTNLSNFQVKGFDGLQYSVKNLVNCAAETLNILDIQAFICCATLCARSGLDSNIMYYNQNKPRVLPAAITDTLGTVNQSKFIKAAYKMHKNEHGADASEIRLILINGIEVVRCVGHHGLDVKVLVNLASIFEARSRNLTKQSEVEANSARADLYWRTALPLLEKIKNNQLIVYPNNRLFEYKNKEMSISEALGYIEKGKLFTGTQLMKKKEYDRALQVFEQLKDPYASFHQAQIYKLMADQKTNQNKENVTSEMRSQNIILLSKARDCLYLTLDRLRDPSVDRSHPLNAQLGTEIEKIERLLSRFDPDNECDGLSEENDSDNSVGEQYLSASGYANQTSFQNSTHYSLKHDPNITSTPLKLNIQRQEARPSPERLDAQLRQLMSSSILEQNKIMANSHKLLLEELRSFKSAVNNLTAMVEDLKLMRRGFEDLKEMKQSVDELKHSVDDLQNVVDVVQEMKKEINELKKDHNKPNQLSEEDLYVLDSDYGVDYNINSNLNAYAAPNLPNVYPNYPAARLPNPGNLAAAYGPPGLYPGLYPGLAYGYGGLGLPPVPQIPQPGTLPFAAEPQVPGVPGAPAIPAVPASYAQAMMNQSVIPQQPLPATSLGVGLLTGQTLTQAPAALPAKTSASTTREPPVNVVITTSDPLPSSKVTTTTQPVLSVTIPPHHIKGSVTASQPHSYQIPMPTTGVTSMEPSILSKPPPVVTTASLLSNVAPPIFSAVSPSKTTPKDVSLGLQIEKSLNDTFNNEKSNSSLKSNTSITSVEEHDPCPDFKPIVPLPDEVPVNTGEENESEMFCERAKLFRHVMNKDTAEWKERGVGLLKILKNDETGKIRILMRREQVHKICANHFITKDMQLQPMAKNDRAYIWAAHDYADETMVVEKFCVRFKLPEEAKKFYEAFELAKQMLDKPSPASWTNKKTEHVKETVKASPVTLDTKKPADATPAQKPVVSTPASTLGGFVFSSTPTFKPKVAEAATPAQTQEMSPAKGSPFTSFTFGKGGSTPLSSTIKVPTTEAQTFSPLIISQEKSKDKQENDDDDNHAEDFVPTAEFKPVVALPELVEVVTGEENCEVLFEARAKLFRYDSVGENKEWKERGVGTMKVLKDESSIRLLMRRDQVHKVCCNHTVLKNMLFKMNATNPKAVVWSCQDFSEGVLTPETFTIRFKGEDQASSFLQTLQTAQTSLNEDNKISGKHHKAEVRTRTTSWGDKFKPAKGSWECKNCYVSNEGSSSSCVACETPKSGSSVKKSEESGPVFSFGVSPTSKTKPFFGGEKIDATKEEAKGLDLSTAGQKFSFGTPTTKAEESKTAKAEGFGDAFKPKPGSWECKMCLVRNNGDVLYCASCETPKDDTVPKKSETTSSSIKGINLDTPGQKFTFGIPPTSGAQSPQVTFSLPSKTETTQTETVTKPASIFKAASGTFTFKPNQLEPGQDDAKFVFGSPQPHAFEFKPRSPRRASAGQGDEESDGGSGLEEEEDNICFKPVIPLPDMVEVKTGEEDEDVLFCQKAKLFRFVGDEWKERGLGDIKILRNKTTGKLRVVMRRDQVLKICLNHVLTKDIEYLPKDGKTWLFHAADFSEGEIAREQFCVRFKTPEVAEEFKKAAADALGGCELGKNTPEVTASSKEDGSDDEIQITFETKVTPEEEKEAIRLGLPPKFLSYRQLPDCTCEQCKKDDEYFKNARNASLVMPPKETKSVYWSTTSTPPSSNSPSQAGSVFGTPETSFTKSPQQGGDSQRSLLLKPPVFAAPKVAGDGTTPKTEASAAKFTFSFGQTTTSFTPTGIFSPASTTTSVGSIFGNKPTAESMSSSPANLFGTTTKNTSATTGGLFSKPANIFGGTGVGTDSAKSTTITTAGSLFTTTTTASFFSSPVNIFGNANVNTPSSTTKSVTTATTTNAFSSNMSIFGGNSTPSVTGGSTAPTPVFGSTTPTFGGSGGTTLFGSGKNNIFGGGTAANTASATPVFGGAMTPVFGASSLSTAAATTTPTTPATTPSIFGNATNTSKANLSFGSIAPKDGQTTHLKEEDEVVLKCDSDVSFAALAAKTTSDAQPAFAKTDGSKSFAFLGAGAPVFGSKTPVAKEAANVKGDDSGDEATGNAEESTDENYDPHYEPIVPLPDQIVVSTGEEEEVSVFNERAKLYRFDANTNEWKERGVGQFKVLHHPVNGEYKAAATHSDLPARCSLREQDGI</sequence>
<evidence type="ECO:0000259" key="26">
    <source>
        <dbReference type="PROSITE" id="PS50199"/>
    </source>
</evidence>
<feature type="region of interest" description="Disordered" evidence="24">
    <location>
        <begin position="1204"/>
        <end position="1232"/>
    </location>
</feature>
<dbReference type="GO" id="GO:0031965">
    <property type="term" value="C:nuclear membrane"/>
    <property type="evidence" value="ECO:0007669"/>
    <property type="project" value="UniProtKB-SubCell"/>
</dbReference>
<evidence type="ECO:0000256" key="22">
    <source>
        <dbReference type="PROSITE-ProRule" id="PRU00339"/>
    </source>
</evidence>
<keyword evidence="6" id="KW-0479">Metal-binding</keyword>
<dbReference type="EMBL" id="CAACVG010009861">
    <property type="protein sequence ID" value="VEN54380.1"/>
    <property type="molecule type" value="Genomic_DNA"/>
</dbReference>
<keyword evidence="13" id="KW-0238">DNA-binding</keyword>
<evidence type="ECO:0000256" key="20">
    <source>
        <dbReference type="ARBA" id="ARBA00079437"/>
    </source>
</evidence>
<keyword evidence="28" id="KW-1185">Reference proteome</keyword>
<feature type="domain" description="RanBD1" evidence="25">
    <location>
        <begin position="1935"/>
        <end position="2061"/>
    </location>
</feature>
<evidence type="ECO:0000256" key="4">
    <source>
        <dbReference type="ARBA" id="ARBA00022448"/>
    </source>
</evidence>
<proteinExistence type="inferred from homology"/>
<dbReference type="Pfam" id="PF12895">
    <property type="entry name" value="ANAPC3"/>
    <property type="match status" value="1"/>
</dbReference>
<dbReference type="FunFam" id="4.10.1060.10:FF:000001">
    <property type="entry name" value="Nuclear pore complex protein Nup153"/>
    <property type="match status" value="1"/>
</dbReference>
<comment type="subcellular location">
    <subcellularLocation>
        <location evidence="2">Nucleus membrane</location>
    </subcellularLocation>
    <subcellularLocation>
        <location evidence="3">Nucleus</location>
        <location evidence="3">Nuclear pore complex</location>
    </subcellularLocation>
</comment>
<dbReference type="Gene3D" id="1.25.40.10">
    <property type="entry name" value="Tetratricopeptide repeat domain"/>
    <property type="match status" value="1"/>
</dbReference>
<feature type="domain" description="RanBD1" evidence="25">
    <location>
        <begin position="1228"/>
        <end position="1366"/>
    </location>
</feature>
<reference evidence="27 28" key="1">
    <citation type="submission" date="2019-01" db="EMBL/GenBank/DDBJ databases">
        <authorList>
            <person name="Sayadi A."/>
        </authorList>
    </citation>
    <scope>NUCLEOTIDE SEQUENCE [LARGE SCALE GENOMIC DNA]</scope>
</reference>
<evidence type="ECO:0000256" key="18">
    <source>
        <dbReference type="ARBA" id="ARBA00068609"/>
    </source>
</evidence>
<feature type="non-terminal residue" evidence="27">
    <location>
        <position position="2642"/>
    </location>
</feature>
<dbReference type="Pfam" id="PF00638">
    <property type="entry name" value="Ran_BP1"/>
    <property type="match status" value="4"/>
</dbReference>
<dbReference type="GO" id="GO:0005737">
    <property type="term" value="C:cytoplasm"/>
    <property type="evidence" value="ECO:0007669"/>
    <property type="project" value="TreeGrafter"/>
</dbReference>
<dbReference type="PANTHER" id="PTHR23138:SF87">
    <property type="entry name" value="E3 SUMO-PROTEIN LIGASE RANBP2"/>
    <property type="match status" value="1"/>
</dbReference>
<keyword evidence="14" id="KW-0906">Nuclear pore complex</keyword>
<dbReference type="CDD" id="cd13171">
    <property type="entry name" value="RanBD1_RanBP2_insect-like"/>
    <property type="match status" value="1"/>
</dbReference>
<evidence type="ECO:0000256" key="8">
    <source>
        <dbReference type="ARBA" id="ARBA00022771"/>
    </source>
</evidence>
<dbReference type="OrthoDB" id="2357150at2759"/>
<dbReference type="GO" id="GO:0005643">
    <property type="term" value="C:nuclear pore"/>
    <property type="evidence" value="ECO:0007669"/>
    <property type="project" value="UniProtKB-SubCell"/>
</dbReference>
<evidence type="ECO:0000256" key="2">
    <source>
        <dbReference type="ARBA" id="ARBA00004126"/>
    </source>
</evidence>
<feature type="domain" description="RanBP2-type" evidence="26">
    <location>
        <begin position="1777"/>
        <end position="1806"/>
    </location>
</feature>
<protein>
    <recommendedName>
        <fullName evidence="18">Nuclear pore complex protein Nup153</fullName>
    </recommendedName>
    <alternativeName>
        <fullName evidence="20">153 kDa nucleoporin</fullName>
    </alternativeName>
    <alternativeName>
        <fullName evidence="19">Nucleoporin Nup153</fullName>
    </alternativeName>
</protein>
<dbReference type="Gene3D" id="2.30.29.30">
    <property type="entry name" value="Pleckstrin-homology domain (PH domain)/Phosphotyrosine-binding domain (PTB)"/>
    <property type="match status" value="4"/>
</dbReference>
<dbReference type="InterPro" id="IPR001876">
    <property type="entry name" value="Znf_RanBP2"/>
</dbReference>
<keyword evidence="16" id="KW-0539">Nucleus</keyword>
<feature type="compositionally biased region" description="Acidic residues" evidence="24">
    <location>
        <begin position="1917"/>
        <end position="1930"/>
    </location>
</feature>
<dbReference type="Gene3D" id="4.10.1060.10">
    <property type="entry name" value="Zinc finger, RanBP2-type"/>
    <property type="match status" value="2"/>
</dbReference>
<keyword evidence="12" id="KW-0811">Translocation</keyword>